<dbReference type="Pfam" id="PF08811">
    <property type="entry name" value="DUF1800"/>
    <property type="match status" value="1"/>
</dbReference>
<name>A0ABP8MQD4_9BACT</name>
<dbReference type="InterPro" id="IPR014917">
    <property type="entry name" value="DUF1800"/>
</dbReference>
<evidence type="ECO:0000313" key="3">
    <source>
        <dbReference type="Proteomes" id="UP001500840"/>
    </source>
</evidence>
<sequence length="278" mass="30288">MWNQNQLFRSLGCGRFADLLKAVLLDRAMLVWLDADSNRASHPNENLARELMELFTLGEGNYTEKDVQEAARALTGWRVGDSGVTFNRFEHDGGLKTILGVTAAHDLASLADLLIAQRATAERLAWRICDHFLGTPVPQVAIDQLAKILRELDLHIGKAVAQVVRSERFFSNDVVGQRFRSPVSLVVGGIRELGLHEDTSGKAAVSPQLAASWMEAMGQHLFHPPGVAGWQGGKSWLGSQSMIQRAAFAKSLSEGELTGGNEEHPTAIQLASGQSQLD</sequence>
<comment type="caution">
    <text evidence="2">The sequence shown here is derived from an EMBL/GenBank/DDBJ whole genome shotgun (WGS) entry which is preliminary data.</text>
</comment>
<protein>
    <recommendedName>
        <fullName evidence="4">DUF1800 domain-containing protein</fullName>
    </recommendedName>
</protein>
<evidence type="ECO:0000313" key="2">
    <source>
        <dbReference type="EMBL" id="GAA4453156.1"/>
    </source>
</evidence>
<keyword evidence="3" id="KW-1185">Reference proteome</keyword>
<feature type="compositionally biased region" description="Polar residues" evidence="1">
    <location>
        <begin position="269"/>
        <end position="278"/>
    </location>
</feature>
<reference evidence="3" key="1">
    <citation type="journal article" date="2019" name="Int. J. Syst. Evol. Microbiol.">
        <title>The Global Catalogue of Microorganisms (GCM) 10K type strain sequencing project: providing services to taxonomists for standard genome sequencing and annotation.</title>
        <authorList>
            <consortium name="The Broad Institute Genomics Platform"/>
            <consortium name="The Broad Institute Genome Sequencing Center for Infectious Disease"/>
            <person name="Wu L."/>
            <person name="Ma J."/>
        </authorList>
    </citation>
    <scope>NUCLEOTIDE SEQUENCE [LARGE SCALE GENOMIC DNA]</scope>
    <source>
        <strain evidence="3">JCM 17759</strain>
    </source>
</reference>
<organism evidence="2 3">
    <name type="scientific">Novipirellula rosea</name>
    <dbReference type="NCBI Taxonomy" id="1031540"/>
    <lineage>
        <taxon>Bacteria</taxon>
        <taxon>Pseudomonadati</taxon>
        <taxon>Planctomycetota</taxon>
        <taxon>Planctomycetia</taxon>
        <taxon>Pirellulales</taxon>
        <taxon>Pirellulaceae</taxon>
        <taxon>Novipirellula</taxon>
    </lineage>
</organism>
<accession>A0ABP8MQD4</accession>
<evidence type="ECO:0008006" key="4">
    <source>
        <dbReference type="Google" id="ProtNLM"/>
    </source>
</evidence>
<gene>
    <name evidence="2" type="ORF">GCM10023156_23670</name>
</gene>
<proteinExistence type="predicted"/>
<dbReference type="EMBL" id="BAABGA010000030">
    <property type="protein sequence ID" value="GAA4453156.1"/>
    <property type="molecule type" value="Genomic_DNA"/>
</dbReference>
<dbReference type="Proteomes" id="UP001500840">
    <property type="component" value="Unassembled WGS sequence"/>
</dbReference>
<evidence type="ECO:0000256" key="1">
    <source>
        <dbReference type="SAM" id="MobiDB-lite"/>
    </source>
</evidence>
<feature type="region of interest" description="Disordered" evidence="1">
    <location>
        <begin position="256"/>
        <end position="278"/>
    </location>
</feature>